<dbReference type="GeneID" id="93407130"/>
<evidence type="ECO:0000256" key="4">
    <source>
        <dbReference type="ARBA" id="ARBA00022989"/>
    </source>
</evidence>
<evidence type="ECO:0000256" key="5">
    <source>
        <dbReference type="ARBA" id="ARBA00023136"/>
    </source>
</evidence>
<evidence type="ECO:0000313" key="9">
    <source>
        <dbReference type="Proteomes" id="UP000195975"/>
    </source>
</evidence>
<evidence type="ECO:0000256" key="1">
    <source>
        <dbReference type="ARBA" id="ARBA00004389"/>
    </source>
</evidence>
<dbReference type="EMBL" id="JAQPYX010000043">
    <property type="protein sequence ID" value="MDC7148855.1"/>
    <property type="molecule type" value="Genomic_DNA"/>
</dbReference>
<evidence type="ECO:0000313" key="8">
    <source>
        <dbReference type="EMBL" id="OUO01323.1"/>
    </source>
</evidence>
<evidence type="ECO:0000256" key="6">
    <source>
        <dbReference type="SAM" id="Phobius"/>
    </source>
</evidence>
<keyword evidence="2 6" id="KW-0812">Transmembrane</keyword>
<reference evidence="9" key="1">
    <citation type="submission" date="2017-04" db="EMBL/GenBank/DDBJ databases">
        <title>Function of individual gut microbiota members based on whole genome sequencing of pure cultures obtained from chicken caecum.</title>
        <authorList>
            <person name="Medvecky M."/>
            <person name="Cejkova D."/>
            <person name="Polansky O."/>
            <person name="Karasova D."/>
            <person name="Kubasova T."/>
            <person name="Cizek A."/>
            <person name="Rychlik I."/>
        </authorList>
    </citation>
    <scope>NUCLEOTIDE SEQUENCE [LARGE SCALE GENOMIC DNA]</scope>
    <source>
        <strain evidence="9">An42</strain>
    </source>
</reference>
<dbReference type="PANTHER" id="PTHR12154">
    <property type="entry name" value="GLYCOSYL TRANSFERASE-RELATED"/>
    <property type="match status" value="1"/>
</dbReference>
<dbReference type="NCBIfam" id="NF041549">
    <property type="entry name" value="PssD"/>
    <property type="match status" value="1"/>
</dbReference>
<evidence type="ECO:0000256" key="2">
    <source>
        <dbReference type="ARBA" id="ARBA00022692"/>
    </source>
</evidence>
<dbReference type="InterPro" id="IPR013969">
    <property type="entry name" value="Oligosacch_biosynth_Alg14"/>
</dbReference>
<protein>
    <submittedName>
        <fullName evidence="8">Polysaccharide biosynthesis protein</fullName>
    </submittedName>
</protein>
<dbReference type="SUPFAM" id="SSF53756">
    <property type="entry name" value="UDP-Glycosyltransferase/glycogen phosphorylase"/>
    <property type="match status" value="1"/>
</dbReference>
<evidence type="ECO:0000313" key="7">
    <source>
        <dbReference type="EMBL" id="MDC7148855.1"/>
    </source>
</evidence>
<dbReference type="GO" id="GO:0006488">
    <property type="term" value="P:dolichol-linked oligosaccharide biosynthetic process"/>
    <property type="evidence" value="ECO:0007669"/>
    <property type="project" value="InterPro"/>
</dbReference>
<dbReference type="GO" id="GO:0004577">
    <property type="term" value="F:N-acetylglucosaminyldiphosphodolichol N-acetylglucosaminyltransferase activity"/>
    <property type="evidence" value="ECO:0007669"/>
    <property type="project" value="TreeGrafter"/>
</dbReference>
<comment type="caution">
    <text evidence="8">The sequence shown here is derived from an EMBL/GenBank/DDBJ whole genome shotgun (WGS) entry which is preliminary data.</text>
</comment>
<dbReference type="RefSeq" id="WP_039848467.1">
    <property type="nucleotide sequence ID" value="NZ_CALVDK010000057.1"/>
</dbReference>
<feature type="transmembrane region" description="Helical" evidence="6">
    <location>
        <begin position="59"/>
        <end position="77"/>
    </location>
</feature>
<dbReference type="Pfam" id="PF08660">
    <property type="entry name" value="Alg14"/>
    <property type="match status" value="1"/>
</dbReference>
<evidence type="ECO:0000256" key="3">
    <source>
        <dbReference type="ARBA" id="ARBA00022824"/>
    </source>
</evidence>
<sequence>MKKICFISSCGGHLMELKQLFPIAKGYQYYIVTEKNEVTKNEIKSGKSYFLFQQERRNWKFIFIFLFNICKSLYILARERPTHIFTTGAGAVFPTCLMGKIIGARIVYIESFAKINSKSMTGKLIYLFADRFYVQWKEMLKVYPKALYYGPVY</sequence>
<comment type="subcellular location">
    <subcellularLocation>
        <location evidence="1">Endoplasmic reticulum membrane</location>
        <topology evidence="1">Single-pass membrane protein</topology>
    </subcellularLocation>
</comment>
<gene>
    <name evidence="8" type="ORF">B5F96_17800</name>
    <name evidence="7" type="ORF">PQG89_05350</name>
</gene>
<organism evidence="8 9">
    <name type="scientific">Parabacteroides johnsonii</name>
    <dbReference type="NCBI Taxonomy" id="387661"/>
    <lineage>
        <taxon>Bacteria</taxon>
        <taxon>Pseudomonadati</taxon>
        <taxon>Bacteroidota</taxon>
        <taxon>Bacteroidia</taxon>
        <taxon>Bacteroidales</taxon>
        <taxon>Tannerellaceae</taxon>
        <taxon>Parabacteroides</taxon>
    </lineage>
</organism>
<keyword evidence="4 6" id="KW-1133">Transmembrane helix</keyword>
<dbReference type="AlphaFoldDB" id="A0A9Q5SMD8"/>
<dbReference type="Proteomes" id="UP000195975">
    <property type="component" value="Unassembled WGS sequence"/>
</dbReference>
<dbReference type="Proteomes" id="UP001213646">
    <property type="component" value="Unassembled WGS sequence"/>
</dbReference>
<dbReference type="PANTHER" id="PTHR12154:SF4">
    <property type="entry name" value="UDP-N-ACETYLGLUCOSAMINE TRANSFERASE SUBUNIT ALG14 HOMOLOG"/>
    <property type="match status" value="1"/>
</dbReference>
<feature type="transmembrane region" description="Helical" evidence="6">
    <location>
        <begin position="83"/>
        <end position="108"/>
    </location>
</feature>
<accession>A0A9Q5SMD8</accession>
<proteinExistence type="predicted"/>
<reference evidence="8" key="2">
    <citation type="journal article" date="2018" name="BMC Genomics">
        <title>Whole genome sequencing and function prediction of 133 gut anaerobes isolated from chicken caecum in pure cultures.</title>
        <authorList>
            <person name="Medvecky M."/>
            <person name="Cejkova D."/>
            <person name="Polansky O."/>
            <person name="Karasova D."/>
            <person name="Kubasova T."/>
            <person name="Cizek A."/>
            <person name="Rychlik I."/>
        </authorList>
    </citation>
    <scope>NUCLEOTIDE SEQUENCE</scope>
    <source>
        <strain evidence="8">An42</strain>
    </source>
</reference>
<keyword evidence="3" id="KW-0256">Endoplasmic reticulum</keyword>
<keyword evidence="5 6" id="KW-0472">Membrane</keyword>
<reference evidence="7" key="3">
    <citation type="submission" date="2023-01" db="EMBL/GenBank/DDBJ databases">
        <title>Exploring GABA producing Bacteroides strains toward improving mental health.</title>
        <authorList>
            <person name="Yousuf B."/>
            <person name="Bouhlel N.E."/>
            <person name="Mottawea W."/>
            <person name="Hammami R."/>
        </authorList>
    </citation>
    <scope>NUCLEOTIDE SEQUENCE</scope>
    <source>
        <strain evidence="7">UO.H1047</strain>
    </source>
</reference>
<dbReference type="Gene3D" id="3.40.50.2000">
    <property type="entry name" value="Glycogen Phosphorylase B"/>
    <property type="match status" value="1"/>
</dbReference>
<dbReference type="EMBL" id="NFIJ01000034">
    <property type="protein sequence ID" value="OUO01323.1"/>
    <property type="molecule type" value="Genomic_DNA"/>
</dbReference>
<name>A0A9Q5SMD8_9BACT</name>